<evidence type="ECO:0000259" key="5">
    <source>
        <dbReference type="PROSITE" id="PS51078"/>
    </source>
</evidence>
<reference evidence="7" key="2">
    <citation type="submission" date="2023-06" db="EMBL/GenBank/DDBJ databases">
        <title>Identification and characterization of horizontal gene transfer across gut microbiota members of farm animals based on homology search.</title>
        <authorList>
            <person name="Zeman M."/>
            <person name="Kubasova T."/>
            <person name="Jahodarova E."/>
            <person name="Nykrynova M."/>
            <person name="Rychlik I."/>
        </authorList>
    </citation>
    <scope>NUCLEOTIDE SEQUENCE [LARGE SCALE GENOMIC DNA]</scope>
    <source>
        <strain evidence="7">ET340</strain>
    </source>
</reference>
<dbReference type="Proteomes" id="UP001529380">
    <property type="component" value="Unassembled WGS sequence"/>
</dbReference>
<dbReference type="SMART" id="SM00346">
    <property type="entry name" value="HTH_ICLR"/>
    <property type="match status" value="1"/>
</dbReference>
<dbReference type="Pfam" id="PF01614">
    <property type="entry name" value="IclR_C"/>
    <property type="match status" value="1"/>
</dbReference>
<dbReference type="PANTHER" id="PTHR30136:SF24">
    <property type="entry name" value="HTH-TYPE TRANSCRIPTIONAL REPRESSOR ALLR"/>
    <property type="match status" value="1"/>
</dbReference>
<dbReference type="InterPro" id="IPR036390">
    <property type="entry name" value="WH_DNA-bd_sf"/>
</dbReference>
<feature type="domain" description="IclR-ED" evidence="5">
    <location>
        <begin position="71"/>
        <end position="267"/>
    </location>
</feature>
<dbReference type="Gene3D" id="1.10.10.10">
    <property type="entry name" value="Winged helix-like DNA-binding domain superfamily/Winged helix DNA-binding domain"/>
    <property type="match status" value="1"/>
</dbReference>
<keyword evidence="1" id="KW-0805">Transcription regulation</keyword>
<name>A0ABT7URM6_9FIRM</name>
<reference evidence="6 7" key="1">
    <citation type="submission" date="2023-06" db="EMBL/GenBank/DDBJ databases">
        <title>Identification and characterization of horizontal gene transfer across gut microbiota members of farm animals based on homology search.</title>
        <authorList>
            <person name="Schwarzerova J."/>
            <person name="Nykrynova M."/>
            <person name="Jureckova K."/>
            <person name="Cejkova D."/>
            <person name="Rychlik I."/>
        </authorList>
    </citation>
    <scope>NUCLEOTIDE SEQUENCE [LARGE SCALE GENOMIC DNA]</scope>
    <source>
        <strain evidence="6 7">ET340</strain>
    </source>
</reference>
<proteinExistence type="predicted"/>
<evidence type="ECO:0000256" key="2">
    <source>
        <dbReference type="ARBA" id="ARBA00023125"/>
    </source>
</evidence>
<dbReference type="SUPFAM" id="SSF46785">
    <property type="entry name" value="Winged helix' DNA-binding domain"/>
    <property type="match status" value="1"/>
</dbReference>
<dbReference type="InterPro" id="IPR029016">
    <property type="entry name" value="GAF-like_dom_sf"/>
</dbReference>
<comment type="caution">
    <text evidence="6">The sequence shown here is derived from an EMBL/GenBank/DDBJ whole genome shotgun (WGS) entry which is preliminary data.</text>
</comment>
<dbReference type="RefSeq" id="WP_289600068.1">
    <property type="nucleotide sequence ID" value="NZ_JAUDCL010000016.1"/>
</dbReference>
<evidence type="ECO:0000259" key="4">
    <source>
        <dbReference type="PROSITE" id="PS51077"/>
    </source>
</evidence>
<sequence length="268" mass="29605">MVKSDEHRSTSRVLDILELVSSEGTDGFTLTEISSRLNAPKSSLFPIIHTLHARRFLELNPATGRYCIGLGAFTVGVVFANKHTLLEHIRNEMRQVTEGCGEICQMGVADRGKVLYVAKVESPNAIRLISSVGKRLPLYCTALGKALLMGWQDDQIRALYPDSSLMPAITTNTVTDPEILIEQLHQMRQSGYASECGESDENIRCVAVPLLANGQVMAALSVSAPLFRFDEERQALALEKLFIAKQNIESLIQRPDFAPELSGFLELM</sequence>
<accession>A0ABT7URM6</accession>
<reference evidence="6 7" key="3">
    <citation type="submission" date="2023-06" db="EMBL/GenBank/DDBJ databases">
        <authorList>
            <person name="Zeman M."/>
            <person name="Kubasova T."/>
            <person name="Jahodarova E."/>
            <person name="Nykrynova M."/>
            <person name="Rychlik I."/>
        </authorList>
    </citation>
    <scope>NUCLEOTIDE SEQUENCE [LARGE SCALE GENOMIC DNA]</scope>
    <source>
        <strain evidence="6 7">ET340</strain>
    </source>
</reference>
<feature type="domain" description="HTH iclR-type" evidence="4">
    <location>
        <begin position="7"/>
        <end position="70"/>
    </location>
</feature>
<dbReference type="Pfam" id="PF09339">
    <property type="entry name" value="HTH_IclR"/>
    <property type="match status" value="1"/>
</dbReference>
<dbReference type="SUPFAM" id="SSF55781">
    <property type="entry name" value="GAF domain-like"/>
    <property type="match status" value="1"/>
</dbReference>
<keyword evidence="2" id="KW-0238">DNA-binding</keyword>
<dbReference type="InterPro" id="IPR050707">
    <property type="entry name" value="HTH_MetabolicPath_Reg"/>
</dbReference>
<evidence type="ECO:0000256" key="1">
    <source>
        <dbReference type="ARBA" id="ARBA00023015"/>
    </source>
</evidence>
<dbReference type="EMBL" id="JAUDCL010000016">
    <property type="protein sequence ID" value="MDM8201538.1"/>
    <property type="molecule type" value="Genomic_DNA"/>
</dbReference>
<dbReference type="PANTHER" id="PTHR30136">
    <property type="entry name" value="HELIX-TURN-HELIX TRANSCRIPTIONAL REGULATOR, ICLR FAMILY"/>
    <property type="match status" value="1"/>
</dbReference>
<protein>
    <submittedName>
        <fullName evidence="6">IclR family transcriptional regulator</fullName>
    </submittedName>
</protein>
<evidence type="ECO:0000313" key="7">
    <source>
        <dbReference type="Proteomes" id="UP001529380"/>
    </source>
</evidence>
<dbReference type="InterPro" id="IPR036388">
    <property type="entry name" value="WH-like_DNA-bd_sf"/>
</dbReference>
<dbReference type="Gene3D" id="3.30.450.40">
    <property type="match status" value="1"/>
</dbReference>
<evidence type="ECO:0000313" key="6">
    <source>
        <dbReference type="EMBL" id="MDM8201538.1"/>
    </source>
</evidence>
<evidence type="ECO:0000256" key="3">
    <source>
        <dbReference type="ARBA" id="ARBA00023163"/>
    </source>
</evidence>
<dbReference type="InterPro" id="IPR014757">
    <property type="entry name" value="Tscrpt_reg_IclR_C"/>
</dbReference>
<gene>
    <name evidence="6" type="ORF">QUW08_09590</name>
</gene>
<keyword evidence="7" id="KW-1185">Reference proteome</keyword>
<organism evidence="6 7">
    <name type="scientific">Allofournierella massiliensis</name>
    <dbReference type="NCBI Taxonomy" id="1650663"/>
    <lineage>
        <taxon>Bacteria</taxon>
        <taxon>Bacillati</taxon>
        <taxon>Bacillota</taxon>
        <taxon>Clostridia</taxon>
        <taxon>Eubacteriales</taxon>
        <taxon>Oscillospiraceae</taxon>
        <taxon>Allofournierella</taxon>
    </lineage>
</organism>
<dbReference type="PROSITE" id="PS51077">
    <property type="entry name" value="HTH_ICLR"/>
    <property type="match status" value="1"/>
</dbReference>
<dbReference type="InterPro" id="IPR005471">
    <property type="entry name" value="Tscrpt_reg_IclR_N"/>
</dbReference>
<keyword evidence="3" id="KW-0804">Transcription</keyword>
<dbReference type="PROSITE" id="PS51078">
    <property type="entry name" value="ICLR_ED"/>
    <property type="match status" value="1"/>
</dbReference>